<evidence type="ECO:0000313" key="3">
    <source>
        <dbReference type="Proteomes" id="UP001165586"/>
    </source>
</evidence>
<dbReference type="Proteomes" id="UP001165586">
    <property type="component" value="Unassembled WGS sequence"/>
</dbReference>
<sequence length="278" mass="29856">MLRQVADGVLVHESEFIQSNTTVVQGGDGVLLIDPGITRDELVDVANDLRERGLTVAAGFSTHPDWDHVLWHESFGDAPRYGTARGAAAMQQLLATPDWPERVAGVLPPEHVDDIPMELFGLVTALPDGATEIPWNGPTAKVLEHRAHAEGHAAVLIGPSRVLVAGDMLSDILMPFLDLDADDPLGDYLAALQLIESVADAADVVIPGHGSVGDAVQLRARIALDRAYVEALLEGSEPDDPRVGAEAPLYWLPDVHRWQAQRVAELRAGREPAEDPAS</sequence>
<accession>A0ABT2GZR3</accession>
<name>A0ABT2GZR3_9MICO</name>
<dbReference type="InterPro" id="IPR036866">
    <property type="entry name" value="RibonucZ/Hydroxyglut_hydro"/>
</dbReference>
<evidence type="ECO:0000259" key="1">
    <source>
        <dbReference type="SMART" id="SM00849"/>
    </source>
</evidence>
<dbReference type="Pfam" id="PF00753">
    <property type="entry name" value="Lactamase_B"/>
    <property type="match status" value="1"/>
</dbReference>
<dbReference type="EMBL" id="JANLCJ010000002">
    <property type="protein sequence ID" value="MCS5733445.1"/>
    <property type="molecule type" value="Genomic_DNA"/>
</dbReference>
<dbReference type="InterPro" id="IPR050855">
    <property type="entry name" value="NDM-1-like"/>
</dbReference>
<proteinExistence type="predicted"/>
<organism evidence="2 3">
    <name type="scientific">Herbiconiux daphne</name>
    <dbReference type="NCBI Taxonomy" id="2970914"/>
    <lineage>
        <taxon>Bacteria</taxon>
        <taxon>Bacillati</taxon>
        <taxon>Actinomycetota</taxon>
        <taxon>Actinomycetes</taxon>
        <taxon>Micrococcales</taxon>
        <taxon>Microbacteriaceae</taxon>
        <taxon>Herbiconiux</taxon>
    </lineage>
</organism>
<dbReference type="RefSeq" id="WP_259538266.1">
    <property type="nucleotide sequence ID" value="NZ_JANLCJ010000002.1"/>
</dbReference>
<protein>
    <submittedName>
        <fullName evidence="2">MBL fold metallo-hydrolase</fullName>
    </submittedName>
</protein>
<evidence type="ECO:0000313" key="2">
    <source>
        <dbReference type="EMBL" id="MCS5733445.1"/>
    </source>
</evidence>
<dbReference type="InterPro" id="IPR001279">
    <property type="entry name" value="Metallo-B-lactamas"/>
</dbReference>
<dbReference type="Gene3D" id="3.60.15.10">
    <property type="entry name" value="Ribonuclease Z/Hydroxyacylglutathione hydrolase-like"/>
    <property type="match status" value="1"/>
</dbReference>
<dbReference type="SMART" id="SM00849">
    <property type="entry name" value="Lactamase_B"/>
    <property type="match status" value="1"/>
</dbReference>
<keyword evidence="3" id="KW-1185">Reference proteome</keyword>
<dbReference type="PANTHER" id="PTHR42951:SF22">
    <property type="entry name" value="METALLO BETA-LACTAMASE SUPERFAMILY LIPOPROTEIN"/>
    <property type="match status" value="1"/>
</dbReference>
<reference evidence="2" key="1">
    <citation type="submission" date="2022-08" db="EMBL/GenBank/DDBJ databases">
        <authorList>
            <person name="Deng Y."/>
            <person name="Han X.-F."/>
            <person name="Zhang Y.-Q."/>
        </authorList>
    </citation>
    <scope>NUCLEOTIDE SEQUENCE</scope>
    <source>
        <strain evidence="2">CPCC 203386</strain>
    </source>
</reference>
<feature type="domain" description="Metallo-beta-lactamase" evidence="1">
    <location>
        <begin position="18"/>
        <end position="209"/>
    </location>
</feature>
<comment type="caution">
    <text evidence="2">The sequence shown here is derived from an EMBL/GenBank/DDBJ whole genome shotgun (WGS) entry which is preliminary data.</text>
</comment>
<gene>
    <name evidence="2" type="ORF">N1032_06805</name>
</gene>
<dbReference type="SUPFAM" id="SSF56281">
    <property type="entry name" value="Metallo-hydrolase/oxidoreductase"/>
    <property type="match status" value="1"/>
</dbReference>
<dbReference type="PANTHER" id="PTHR42951">
    <property type="entry name" value="METALLO-BETA-LACTAMASE DOMAIN-CONTAINING"/>
    <property type="match status" value="1"/>
</dbReference>